<keyword evidence="3" id="KW-1185">Reference proteome</keyword>
<reference evidence="2 3" key="1">
    <citation type="submission" date="2019-05" db="EMBL/GenBank/DDBJ databases">
        <title>Another draft genome of Portunus trituberculatus and its Hox gene families provides insights of decapod evolution.</title>
        <authorList>
            <person name="Jeong J.-H."/>
            <person name="Song I."/>
            <person name="Kim S."/>
            <person name="Choi T."/>
            <person name="Kim D."/>
            <person name="Ryu S."/>
            <person name="Kim W."/>
        </authorList>
    </citation>
    <scope>NUCLEOTIDE SEQUENCE [LARGE SCALE GENOMIC DNA]</scope>
    <source>
        <tissue evidence="2">Muscle</tissue>
    </source>
</reference>
<evidence type="ECO:0000313" key="2">
    <source>
        <dbReference type="EMBL" id="MPC45893.1"/>
    </source>
</evidence>
<feature type="region of interest" description="Disordered" evidence="1">
    <location>
        <begin position="1"/>
        <end position="24"/>
    </location>
</feature>
<evidence type="ECO:0000256" key="1">
    <source>
        <dbReference type="SAM" id="MobiDB-lite"/>
    </source>
</evidence>
<dbReference type="AlphaFoldDB" id="A0A5B7FL44"/>
<name>A0A5B7FL44_PORTR</name>
<proteinExistence type="predicted"/>
<gene>
    <name evidence="2" type="ORF">E2C01_039599</name>
</gene>
<accession>A0A5B7FL44</accession>
<dbReference type="EMBL" id="VSRR010006945">
    <property type="protein sequence ID" value="MPC45893.1"/>
    <property type="molecule type" value="Genomic_DNA"/>
</dbReference>
<protein>
    <submittedName>
        <fullName evidence="2">Uncharacterized protein</fullName>
    </submittedName>
</protein>
<sequence>MEEEEKEGINEGGEEVEKVIDGRRGGEGGGIVYGILANKITALNTNFGKTEVEEMGNGREGGGRRRDEREPRRGRKVMEGEEEI</sequence>
<dbReference type="Proteomes" id="UP000324222">
    <property type="component" value="Unassembled WGS sequence"/>
</dbReference>
<feature type="compositionally biased region" description="Basic and acidic residues" evidence="1">
    <location>
        <begin position="61"/>
        <end position="84"/>
    </location>
</feature>
<feature type="compositionally biased region" description="Basic and acidic residues" evidence="1">
    <location>
        <begin position="15"/>
        <end position="24"/>
    </location>
</feature>
<feature type="region of interest" description="Disordered" evidence="1">
    <location>
        <begin position="51"/>
        <end position="84"/>
    </location>
</feature>
<comment type="caution">
    <text evidence="2">The sequence shown here is derived from an EMBL/GenBank/DDBJ whole genome shotgun (WGS) entry which is preliminary data.</text>
</comment>
<organism evidence="2 3">
    <name type="scientific">Portunus trituberculatus</name>
    <name type="common">Swimming crab</name>
    <name type="synonym">Neptunus trituberculatus</name>
    <dbReference type="NCBI Taxonomy" id="210409"/>
    <lineage>
        <taxon>Eukaryota</taxon>
        <taxon>Metazoa</taxon>
        <taxon>Ecdysozoa</taxon>
        <taxon>Arthropoda</taxon>
        <taxon>Crustacea</taxon>
        <taxon>Multicrustacea</taxon>
        <taxon>Malacostraca</taxon>
        <taxon>Eumalacostraca</taxon>
        <taxon>Eucarida</taxon>
        <taxon>Decapoda</taxon>
        <taxon>Pleocyemata</taxon>
        <taxon>Brachyura</taxon>
        <taxon>Eubrachyura</taxon>
        <taxon>Portunoidea</taxon>
        <taxon>Portunidae</taxon>
        <taxon>Portuninae</taxon>
        <taxon>Portunus</taxon>
    </lineage>
</organism>
<evidence type="ECO:0000313" key="3">
    <source>
        <dbReference type="Proteomes" id="UP000324222"/>
    </source>
</evidence>